<dbReference type="SUPFAM" id="SSF55811">
    <property type="entry name" value="Nudix"/>
    <property type="match status" value="1"/>
</dbReference>
<evidence type="ECO:0000256" key="2">
    <source>
        <dbReference type="ARBA" id="ARBA00005582"/>
    </source>
</evidence>
<evidence type="ECO:0000313" key="10">
    <source>
        <dbReference type="Proteomes" id="UP000654075"/>
    </source>
</evidence>
<dbReference type="GO" id="GO:0042262">
    <property type="term" value="P:DNA protection"/>
    <property type="evidence" value="ECO:0007669"/>
    <property type="project" value="TreeGrafter"/>
</dbReference>
<dbReference type="EMBL" id="CAJNNV010008441">
    <property type="protein sequence ID" value="CAE8596256.1"/>
    <property type="molecule type" value="Genomic_DNA"/>
</dbReference>
<accession>A0A813J8M5</accession>
<dbReference type="InterPro" id="IPR000086">
    <property type="entry name" value="NUDIX_hydrolase_dom"/>
</dbReference>
<dbReference type="Proteomes" id="UP000654075">
    <property type="component" value="Unassembled WGS sequence"/>
</dbReference>
<evidence type="ECO:0000259" key="6">
    <source>
        <dbReference type="PROSITE" id="PS51462"/>
    </source>
</evidence>
<dbReference type="PANTHER" id="PTHR43758">
    <property type="entry name" value="7,8-DIHYDRO-8-OXOGUANINE TRIPHOSPHATASE"/>
    <property type="match status" value="1"/>
</dbReference>
<evidence type="ECO:0000313" key="8">
    <source>
        <dbReference type="EMBL" id="CAE8672507.1"/>
    </source>
</evidence>
<protein>
    <recommendedName>
        <fullName evidence="6">Nudix hydrolase domain-containing protein</fullName>
    </recommendedName>
</protein>
<evidence type="ECO:0000313" key="9">
    <source>
        <dbReference type="Proteomes" id="UP000626109"/>
    </source>
</evidence>
<evidence type="ECO:0000256" key="1">
    <source>
        <dbReference type="ARBA" id="ARBA00001946"/>
    </source>
</evidence>
<evidence type="ECO:0000313" key="7">
    <source>
        <dbReference type="EMBL" id="CAE8596256.1"/>
    </source>
</evidence>
<dbReference type="Proteomes" id="UP000626109">
    <property type="component" value="Unassembled WGS sequence"/>
</dbReference>
<sequence length="128" mass="14240">DKLALVLVQDRMQLVARTRGKDAFFTPGGKREAGESDEEALLREVKEELDVDLRRDSIKPYGVFQAQAFGKPEGTMVRMTCYEADYDGSLTPSNEIEELKWITSNDKGLLSVTGVMIVEDLVAKGLID</sequence>
<dbReference type="InterPro" id="IPR015797">
    <property type="entry name" value="NUDIX_hydrolase-like_dom_sf"/>
</dbReference>
<keyword evidence="4" id="KW-0378">Hydrolase</keyword>
<keyword evidence="3" id="KW-0479">Metal-binding</keyword>
<dbReference type="GO" id="GO:0008413">
    <property type="term" value="F:8-oxo-7,8-dihydroguanosine triphosphate pyrophosphatase activity"/>
    <property type="evidence" value="ECO:0007669"/>
    <property type="project" value="TreeGrafter"/>
</dbReference>
<proteinExistence type="inferred from homology"/>
<evidence type="ECO:0000256" key="4">
    <source>
        <dbReference type="ARBA" id="ARBA00022801"/>
    </source>
</evidence>
<reference evidence="8" key="1">
    <citation type="submission" date="2021-02" db="EMBL/GenBank/DDBJ databases">
        <authorList>
            <person name="Dougan E. K."/>
            <person name="Rhodes N."/>
            <person name="Thang M."/>
            <person name="Chan C."/>
        </authorList>
    </citation>
    <scope>NUCLEOTIDE SEQUENCE</scope>
</reference>
<dbReference type="GO" id="GO:0046872">
    <property type="term" value="F:metal ion binding"/>
    <property type="evidence" value="ECO:0007669"/>
    <property type="project" value="UniProtKB-KW"/>
</dbReference>
<organism evidence="8 9">
    <name type="scientific">Polarella glacialis</name>
    <name type="common">Dinoflagellate</name>
    <dbReference type="NCBI Taxonomy" id="89957"/>
    <lineage>
        <taxon>Eukaryota</taxon>
        <taxon>Sar</taxon>
        <taxon>Alveolata</taxon>
        <taxon>Dinophyceae</taxon>
        <taxon>Suessiales</taxon>
        <taxon>Suessiaceae</taxon>
        <taxon>Polarella</taxon>
    </lineage>
</organism>
<keyword evidence="5" id="KW-0460">Magnesium</keyword>
<comment type="caution">
    <text evidence="8">The sequence shown here is derived from an EMBL/GenBank/DDBJ whole genome shotgun (WGS) entry which is preliminary data.</text>
</comment>
<feature type="non-terminal residue" evidence="8">
    <location>
        <position position="128"/>
    </location>
</feature>
<name>A0A813J8M5_POLGL</name>
<dbReference type="Gene3D" id="3.90.79.10">
    <property type="entry name" value="Nucleoside Triphosphate Pyrophosphohydrolase"/>
    <property type="match status" value="1"/>
</dbReference>
<dbReference type="PROSITE" id="PS51462">
    <property type="entry name" value="NUDIX"/>
    <property type="match status" value="1"/>
</dbReference>
<dbReference type="PANTHER" id="PTHR43758:SF2">
    <property type="entry name" value="OXIDIZED PURINE NUCLEOSIDE TRIPHOSPHATE HYDROLASE"/>
    <property type="match status" value="1"/>
</dbReference>
<dbReference type="InterPro" id="IPR020084">
    <property type="entry name" value="NUDIX_hydrolase_CS"/>
</dbReference>
<dbReference type="EMBL" id="CAJNNW010024453">
    <property type="protein sequence ID" value="CAE8672507.1"/>
    <property type="molecule type" value="Genomic_DNA"/>
</dbReference>
<evidence type="ECO:0000256" key="3">
    <source>
        <dbReference type="ARBA" id="ARBA00022723"/>
    </source>
</evidence>
<dbReference type="OrthoDB" id="438143at2759"/>
<dbReference type="Pfam" id="PF00293">
    <property type="entry name" value="NUDIX"/>
    <property type="match status" value="1"/>
</dbReference>
<dbReference type="PROSITE" id="PS00893">
    <property type="entry name" value="NUDIX_BOX"/>
    <property type="match status" value="1"/>
</dbReference>
<dbReference type="AlphaFoldDB" id="A0A813J8M5"/>
<comment type="cofactor">
    <cofactor evidence="1">
        <name>Mg(2+)</name>
        <dbReference type="ChEBI" id="CHEBI:18420"/>
    </cofactor>
</comment>
<dbReference type="GO" id="GO:0005737">
    <property type="term" value="C:cytoplasm"/>
    <property type="evidence" value="ECO:0007669"/>
    <property type="project" value="TreeGrafter"/>
</dbReference>
<feature type="domain" description="Nudix hydrolase" evidence="6">
    <location>
        <begin position="1"/>
        <end position="124"/>
    </location>
</feature>
<dbReference type="CDD" id="cd04690">
    <property type="entry name" value="NUDIX_Hydrolase"/>
    <property type="match status" value="1"/>
</dbReference>
<keyword evidence="10" id="KW-1185">Reference proteome</keyword>
<gene>
    <name evidence="7" type="ORF">PGLA1383_LOCUS14722</name>
    <name evidence="8" type="ORF">PGLA2088_LOCUS18107</name>
</gene>
<evidence type="ECO:0000256" key="5">
    <source>
        <dbReference type="ARBA" id="ARBA00022842"/>
    </source>
</evidence>
<comment type="similarity">
    <text evidence="2">Belongs to the Nudix hydrolase family.</text>
</comment>